<keyword evidence="9" id="KW-1133">Transmembrane helix</keyword>
<dbReference type="EMBL" id="OX459119">
    <property type="protein sequence ID" value="CAI9094662.1"/>
    <property type="molecule type" value="Genomic_DNA"/>
</dbReference>
<proteinExistence type="inferred from homology"/>
<dbReference type="SUPFAM" id="SSF48264">
    <property type="entry name" value="Cytochrome P450"/>
    <property type="match status" value="1"/>
</dbReference>
<dbReference type="PRINTS" id="PR00385">
    <property type="entry name" value="P450"/>
</dbReference>
<dbReference type="PANTHER" id="PTHR47953:SF16">
    <property type="entry name" value="CYTOCHROME P450 71D8"/>
    <property type="match status" value="1"/>
</dbReference>
<keyword evidence="2 7" id="KW-0349">Heme</keyword>
<evidence type="ECO:0000256" key="3">
    <source>
        <dbReference type="ARBA" id="ARBA00022723"/>
    </source>
</evidence>
<name>A0AAV1CJE4_OLDCO</name>
<keyword evidence="9" id="KW-0472">Membrane</keyword>
<evidence type="ECO:0000256" key="4">
    <source>
        <dbReference type="ARBA" id="ARBA00023002"/>
    </source>
</evidence>
<keyword evidence="9" id="KW-0812">Transmembrane</keyword>
<keyword evidence="11" id="KW-1185">Reference proteome</keyword>
<dbReference type="PRINTS" id="PR00463">
    <property type="entry name" value="EP450I"/>
</dbReference>
<dbReference type="PROSITE" id="PS00086">
    <property type="entry name" value="CYTOCHROME_P450"/>
    <property type="match status" value="1"/>
</dbReference>
<evidence type="ECO:0000256" key="1">
    <source>
        <dbReference type="ARBA" id="ARBA00010617"/>
    </source>
</evidence>
<dbReference type="GO" id="GO:0020037">
    <property type="term" value="F:heme binding"/>
    <property type="evidence" value="ECO:0007669"/>
    <property type="project" value="InterPro"/>
</dbReference>
<dbReference type="GO" id="GO:0016705">
    <property type="term" value="F:oxidoreductase activity, acting on paired donors, with incorporation or reduction of molecular oxygen"/>
    <property type="evidence" value="ECO:0007669"/>
    <property type="project" value="InterPro"/>
</dbReference>
<dbReference type="InterPro" id="IPR001128">
    <property type="entry name" value="Cyt_P450"/>
</dbReference>
<sequence length="508" mass="57424">MINLCMDTILINFILLSISVAFILISLLWKQSKSAQKQVPPSPPKLPFIGHLHHLACAPPHHALRKLSQKYGPLMHLQLGEIPAIVVSSPRLAKEVMKTQDVVFADRGKFLAGKIMCYNFTDIACAPYGEYWRQMRKICTLELLTAKNVRSYGSIRQEEASNLIRSIEALAGSSTPVNLTEKLAQYTSSMVVRAAFGKVSKDDHNAFLKLIKEALPLSSAFEISDLFPSLKILHPFFSMESRLMKIHRKLDTVMDNIIDQYLNKDLSTSKTCDEDLLDVLLRVKHSNDLQLSITKDNIKGVMHDMFTGGTETSSSTVEWAMAELIRHPEVMAKLQNEVRIAFRGKKTIEEADIQELTYLKSVVKETLRLHPPVPLLVPRESREQTEIDGYIFPVKTRVFVNAWAIGRDPESWDDPESFKPERFENSVTDFTGNHFELIPFGAGRRMCPGITFGLSNVYLPLALLLYHFDWKLPNGLNPKDLDMAETVSITASRANQLLLITKLYEPSL</sequence>
<dbReference type="FunFam" id="1.10.630.10:FF:000043">
    <property type="entry name" value="Cytochrome P450 99A2"/>
    <property type="match status" value="1"/>
</dbReference>
<evidence type="ECO:0000313" key="10">
    <source>
        <dbReference type="EMBL" id="CAI9094662.1"/>
    </source>
</evidence>
<protein>
    <submittedName>
        <fullName evidence="10">OLC1v1030440C1</fullName>
    </submittedName>
</protein>
<organism evidence="10 11">
    <name type="scientific">Oldenlandia corymbosa var. corymbosa</name>
    <dbReference type="NCBI Taxonomy" id="529605"/>
    <lineage>
        <taxon>Eukaryota</taxon>
        <taxon>Viridiplantae</taxon>
        <taxon>Streptophyta</taxon>
        <taxon>Embryophyta</taxon>
        <taxon>Tracheophyta</taxon>
        <taxon>Spermatophyta</taxon>
        <taxon>Magnoliopsida</taxon>
        <taxon>eudicotyledons</taxon>
        <taxon>Gunneridae</taxon>
        <taxon>Pentapetalae</taxon>
        <taxon>asterids</taxon>
        <taxon>lamiids</taxon>
        <taxon>Gentianales</taxon>
        <taxon>Rubiaceae</taxon>
        <taxon>Rubioideae</taxon>
        <taxon>Spermacoceae</taxon>
        <taxon>Hedyotis-Oldenlandia complex</taxon>
        <taxon>Oldenlandia</taxon>
    </lineage>
</organism>
<evidence type="ECO:0000256" key="2">
    <source>
        <dbReference type="ARBA" id="ARBA00022617"/>
    </source>
</evidence>
<dbReference type="PANTHER" id="PTHR47953">
    <property type="entry name" value="OS08G0105600 PROTEIN"/>
    <property type="match status" value="1"/>
</dbReference>
<comment type="similarity">
    <text evidence="1 8">Belongs to the cytochrome P450 family.</text>
</comment>
<evidence type="ECO:0000313" key="11">
    <source>
        <dbReference type="Proteomes" id="UP001161247"/>
    </source>
</evidence>
<accession>A0AAV1CJE4</accession>
<dbReference type="AlphaFoldDB" id="A0AAV1CJE4"/>
<dbReference type="Gene3D" id="1.10.630.10">
    <property type="entry name" value="Cytochrome P450"/>
    <property type="match status" value="1"/>
</dbReference>
<evidence type="ECO:0000256" key="5">
    <source>
        <dbReference type="ARBA" id="ARBA00023004"/>
    </source>
</evidence>
<dbReference type="InterPro" id="IPR036396">
    <property type="entry name" value="Cyt_P450_sf"/>
</dbReference>
<reference evidence="10" key="1">
    <citation type="submission" date="2023-03" db="EMBL/GenBank/DDBJ databases">
        <authorList>
            <person name="Julca I."/>
        </authorList>
    </citation>
    <scope>NUCLEOTIDE SEQUENCE</scope>
</reference>
<dbReference type="Proteomes" id="UP001161247">
    <property type="component" value="Chromosome 2"/>
</dbReference>
<evidence type="ECO:0000256" key="9">
    <source>
        <dbReference type="SAM" id="Phobius"/>
    </source>
</evidence>
<keyword evidence="5 7" id="KW-0408">Iron</keyword>
<dbReference type="Pfam" id="PF00067">
    <property type="entry name" value="p450"/>
    <property type="match status" value="1"/>
</dbReference>
<keyword evidence="4 8" id="KW-0560">Oxidoreductase</keyword>
<dbReference type="InterPro" id="IPR002401">
    <property type="entry name" value="Cyt_P450_E_grp-I"/>
</dbReference>
<keyword evidence="6 8" id="KW-0503">Monooxygenase</keyword>
<evidence type="ECO:0000256" key="6">
    <source>
        <dbReference type="ARBA" id="ARBA00023033"/>
    </source>
</evidence>
<dbReference type="InterPro" id="IPR017972">
    <property type="entry name" value="Cyt_P450_CS"/>
</dbReference>
<comment type="cofactor">
    <cofactor evidence="7">
        <name>heme</name>
        <dbReference type="ChEBI" id="CHEBI:30413"/>
    </cofactor>
</comment>
<keyword evidence="3 7" id="KW-0479">Metal-binding</keyword>
<gene>
    <name evidence="10" type="ORF">OLC1_LOCUS5775</name>
</gene>
<feature type="binding site" description="axial binding residue" evidence="7">
    <location>
        <position position="447"/>
    </location>
    <ligand>
        <name>heme</name>
        <dbReference type="ChEBI" id="CHEBI:30413"/>
    </ligand>
    <ligandPart>
        <name>Fe</name>
        <dbReference type="ChEBI" id="CHEBI:18248"/>
    </ligandPart>
</feature>
<evidence type="ECO:0000256" key="7">
    <source>
        <dbReference type="PIRSR" id="PIRSR602401-1"/>
    </source>
</evidence>
<dbReference type="GO" id="GO:0005506">
    <property type="term" value="F:iron ion binding"/>
    <property type="evidence" value="ECO:0007669"/>
    <property type="project" value="InterPro"/>
</dbReference>
<dbReference type="GO" id="GO:0004497">
    <property type="term" value="F:monooxygenase activity"/>
    <property type="evidence" value="ECO:0007669"/>
    <property type="project" value="UniProtKB-KW"/>
</dbReference>
<dbReference type="GO" id="GO:0009821">
    <property type="term" value="P:alkaloid biosynthetic process"/>
    <property type="evidence" value="ECO:0007669"/>
    <property type="project" value="UniProtKB-ARBA"/>
</dbReference>
<dbReference type="InterPro" id="IPR052306">
    <property type="entry name" value="CYP450_71D"/>
</dbReference>
<dbReference type="CDD" id="cd11072">
    <property type="entry name" value="CYP71-like"/>
    <property type="match status" value="1"/>
</dbReference>
<evidence type="ECO:0000256" key="8">
    <source>
        <dbReference type="RuleBase" id="RU000461"/>
    </source>
</evidence>
<feature type="transmembrane region" description="Helical" evidence="9">
    <location>
        <begin position="9"/>
        <end position="29"/>
    </location>
</feature>